<reference evidence="2" key="2">
    <citation type="submission" date="2023-06" db="EMBL/GenBank/DDBJ databases">
        <authorList>
            <person name="Ma L."/>
            <person name="Liu K.-W."/>
            <person name="Li Z."/>
            <person name="Hsiao Y.-Y."/>
            <person name="Qi Y."/>
            <person name="Fu T."/>
            <person name="Tang G."/>
            <person name="Zhang D."/>
            <person name="Sun W.-H."/>
            <person name="Liu D.-K."/>
            <person name="Li Y."/>
            <person name="Chen G.-Z."/>
            <person name="Liu X.-D."/>
            <person name="Liao X.-Y."/>
            <person name="Jiang Y.-T."/>
            <person name="Yu X."/>
            <person name="Hao Y."/>
            <person name="Huang J."/>
            <person name="Zhao X.-W."/>
            <person name="Ke S."/>
            <person name="Chen Y.-Y."/>
            <person name="Wu W.-L."/>
            <person name="Hsu J.-L."/>
            <person name="Lin Y.-F."/>
            <person name="Huang M.-D."/>
            <person name="Li C.-Y."/>
            <person name="Huang L."/>
            <person name="Wang Z.-W."/>
            <person name="Zhao X."/>
            <person name="Zhong W.-Y."/>
            <person name="Peng D.-H."/>
            <person name="Ahmad S."/>
            <person name="Lan S."/>
            <person name="Zhang J.-S."/>
            <person name="Tsai W.-C."/>
            <person name="Van De Peer Y."/>
            <person name="Liu Z.-J."/>
        </authorList>
    </citation>
    <scope>NUCLEOTIDE SEQUENCE</scope>
    <source>
        <strain evidence="2">CP</strain>
        <tissue evidence="2">Leaves</tissue>
    </source>
</reference>
<evidence type="ECO:0000256" key="1">
    <source>
        <dbReference type="SAM" id="SignalP"/>
    </source>
</evidence>
<sequence>MEALVLILMVVSHSMFHQQQTAEGVVEMGAQHHRLTMGKRHVAVREEKSWWWSGDYAAVRRRRPSLAYDVNIGIGFFNIWMSPLLENRWKGED</sequence>
<name>A0AAV9CYP9_ACOCL</name>
<protein>
    <submittedName>
        <fullName evidence="2">Uncharacterized protein</fullName>
    </submittedName>
</protein>
<dbReference type="AlphaFoldDB" id="A0AAV9CYP9"/>
<gene>
    <name evidence="2" type="ORF">QJS10_CPA16g00323</name>
</gene>
<comment type="caution">
    <text evidence="2">The sequence shown here is derived from an EMBL/GenBank/DDBJ whole genome shotgun (WGS) entry which is preliminary data.</text>
</comment>
<keyword evidence="1" id="KW-0732">Signal</keyword>
<evidence type="ECO:0000313" key="3">
    <source>
        <dbReference type="Proteomes" id="UP001180020"/>
    </source>
</evidence>
<organism evidence="2 3">
    <name type="scientific">Acorus calamus</name>
    <name type="common">Sweet flag</name>
    <dbReference type="NCBI Taxonomy" id="4465"/>
    <lineage>
        <taxon>Eukaryota</taxon>
        <taxon>Viridiplantae</taxon>
        <taxon>Streptophyta</taxon>
        <taxon>Embryophyta</taxon>
        <taxon>Tracheophyta</taxon>
        <taxon>Spermatophyta</taxon>
        <taxon>Magnoliopsida</taxon>
        <taxon>Liliopsida</taxon>
        <taxon>Acoraceae</taxon>
        <taxon>Acorus</taxon>
    </lineage>
</organism>
<reference evidence="2" key="1">
    <citation type="journal article" date="2023" name="Nat. Commun.">
        <title>Diploid and tetraploid genomes of Acorus and the evolution of monocots.</title>
        <authorList>
            <person name="Ma L."/>
            <person name="Liu K.W."/>
            <person name="Li Z."/>
            <person name="Hsiao Y.Y."/>
            <person name="Qi Y."/>
            <person name="Fu T."/>
            <person name="Tang G.D."/>
            <person name="Zhang D."/>
            <person name="Sun W.H."/>
            <person name="Liu D.K."/>
            <person name="Li Y."/>
            <person name="Chen G.Z."/>
            <person name="Liu X.D."/>
            <person name="Liao X.Y."/>
            <person name="Jiang Y.T."/>
            <person name="Yu X."/>
            <person name="Hao Y."/>
            <person name="Huang J."/>
            <person name="Zhao X.W."/>
            <person name="Ke S."/>
            <person name="Chen Y.Y."/>
            <person name="Wu W.L."/>
            <person name="Hsu J.L."/>
            <person name="Lin Y.F."/>
            <person name="Huang M.D."/>
            <person name="Li C.Y."/>
            <person name="Huang L."/>
            <person name="Wang Z.W."/>
            <person name="Zhao X."/>
            <person name="Zhong W.Y."/>
            <person name="Peng D.H."/>
            <person name="Ahmad S."/>
            <person name="Lan S."/>
            <person name="Zhang J.S."/>
            <person name="Tsai W.C."/>
            <person name="Van de Peer Y."/>
            <person name="Liu Z.J."/>
        </authorList>
    </citation>
    <scope>NUCLEOTIDE SEQUENCE</scope>
    <source>
        <strain evidence="2">CP</strain>
    </source>
</reference>
<proteinExistence type="predicted"/>
<accession>A0AAV9CYP9</accession>
<keyword evidence="3" id="KW-1185">Reference proteome</keyword>
<dbReference type="EMBL" id="JAUJYO010000016">
    <property type="protein sequence ID" value="KAK1293950.1"/>
    <property type="molecule type" value="Genomic_DNA"/>
</dbReference>
<evidence type="ECO:0000313" key="2">
    <source>
        <dbReference type="EMBL" id="KAK1293950.1"/>
    </source>
</evidence>
<feature type="signal peptide" evidence="1">
    <location>
        <begin position="1"/>
        <end position="21"/>
    </location>
</feature>
<feature type="chain" id="PRO_5043731771" evidence="1">
    <location>
        <begin position="22"/>
        <end position="93"/>
    </location>
</feature>
<dbReference type="Proteomes" id="UP001180020">
    <property type="component" value="Unassembled WGS sequence"/>
</dbReference>